<accession>A0A6A4KAK8</accession>
<keyword evidence="2" id="KW-1185">Reference proteome</keyword>
<sequence>MEPERRALWAEWRGGGRWPTIDPAKRASRDVNTVVVGESNDVKTPFYPFSKFPGYGLPRGVRGWFGMEDLRADEGKGQRGKQL</sequence>
<gene>
    <name evidence="1" type="ORF">GE061_011579</name>
</gene>
<name>A0A6A4KAK8_APOLU</name>
<dbReference type="EMBL" id="WIXP02000003">
    <property type="protein sequence ID" value="KAF6213855.1"/>
    <property type="molecule type" value="Genomic_DNA"/>
</dbReference>
<evidence type="ECO:0000313" key="2">
    <source>
        <dbReference type="Proteomes" id="UP000466442"/>
    </source>
</evidence>
<reference evidence="1" key="1">
    <citation type="journal article" date="2021" name="Mol. Ecol. Resour.">
        <title>Apolygus lucorum genome provides insights into omnivorousness and mesophyll feeding.</title>
        <authorList>
            <person name="Liu Y."/>
            <person name="Liu H."/>
            <person name="Wang H."/>
            <person name="Huang T."/>
            <person name="Liu B."/>
            <person name="Yang B."/>
            <person name="Yin L."/>
            <person name="Li B."/>
            <person name="Zhang Y."/>
            <person name="Zhang S."/>
            <person name="Jiang F."/>
            <person name="Zhang X."/>
            <person name="Ren Y."/>
            <person name="Wang B."/>
            <person name="Wang S."/>
            <person name="Lu Y."/>
            <person name="Wu K."/>
            <person name="Fan W."/>
            <person name="Wang G."/>
        </authorList>
    </citation>
    <scope>NUCLEOTIDE SEQUENCE</scope>
    <source>
        <strain evidence="1">12Hb</strain>
    </source>
</reference>
<protein>
    <submittedName>
        <fullName evidence="1">Uncharacterized protein</fullName>
    </submittedName>
</protein>
<evidence type="ECO:0000313" key="1">
    <source>
        <dbReference type="EMBL" id="KAF6213855.1"/>
    </source>
</evidence>
<organism evidence="1 2">
    <name type="scientific">Apolygus lucorum</name>
    <name type="common">Small green plant bug</name>
    <name type="synonym">Lygocoris lucorum</name>
    <dbReference type="NCBI Taxonomy" id="248454"/>
    <lineage>
        <taxon>Eukaryota</taxon>
        <taxon>Metazoa</taxon>
        <taxon>Ecdysozoa</taxon>
        <taxon>Arthropoda</taxon>
        <taxon>Hexapoda</taxon>
        <taxon>Insecta</taxon>
        <taxon>Pterygota</taxon>
        <taxon>Neoptera</taxon>
        <taxon>Paraneoptera</taxon>
        <taxon>Hemiptera</taxon>
        <taxon>Heteroptera</taxon>
        <taxon>Panheteroptera</taxon>
        <taxon>Cimicomorpha</taxon>
        <taxon>Miridae</taxon>
        <taxon>Mirini</taxon>
        <taxon>Apolygus</taxon>
    </lineage>
</organism>
<dbReference type="AlphaFoldDB" id="A0A6A4KAK8"/>
<dbReference type="Proteomes" id="UP000466442">
    <property type="component" value="Unassembled WGS sequence"/>
</dbReference>
<comment type="caution">
    <text evidence="1">The sequence shown here is derived from an EMBL/GenBank/DDBJ whole genome shotgun (WGS) entry which is preliminary data.</text>
</comment>
<proteinExistence type="predicted"/>